<dbReference type="PROSITE" id="PS00107">
    <property type="entry name" value="PROTEIN_KINASE_ATP"/>
    <property type="match status" value="1"/>
</dbReference>
<dbReference type="InterPro" id="IPR011009">
    <property type="entry name" value="Kinase-like_dom_sf"/>
</dbReference>
<dbReference type="Pfam" id="PF00069">
    <property type="entry name" value="Pkinase"/>
    <property type="match status" value="1"/>
</dbReference>
<evidence type="ECO:0000256" key="4">
    <source>
        <dbReference type="ARBA" id="ARBA00022840"/>
    </source>
</evidence>
<evidence type="ECO:0000313" key="9">
    <source>
        <dbReference type="Proteomes" id="UP001499959"/>
    </source>
</evidence>
<evidence type="ECO:0000256" key="5">
    <source>
        <dbReference type="PROSITE-ProRule" id="PRU10141"/>
    </source>
</evidence>
<accession>A0ABP9AZ69</accession>
<dbReference type="EMBL" id="BAABJE010000002">
    <property type="protein sequence ID" value="GAA4787772.1"/>
    <property type="molecule type" value="Genomic_DNA"/>
</dbReference>
<dbReference type="Gene3D" id="1.10.510.10">
    <property type="entry name" value="Transferase(Phosphotransferase) domain 1"/>
    <property type="match status" value="1"/>
</dbReference>
<dbReference type="SMART" id="SM00220">
    <property type="entry name" value="S_TKc"/>
    <property type="match status" value="1"/>
</dbReference>
<evidence type="ECO:0000256" key="2">
    <source>
        <dbReference type="ARBA" id="ARBA00022741"/>
    </source>
</evidence>
<name>A0ABP9AZ69_9GAMM</name>
<dbReference type="Gene3D" id="1.25.40.10">
    <property type="entry name" value="Tetratricopeptide repeat domain"/>
    <property type="match status" value="2"/>
</dbReference>
<evidence type="ECO:0000256" key="6">
    <source>
        <dbReference type="SAM" id="Phobius"/>
    </source>
</evidence>
<feature type="domain" description="Protein kinase" evidence="7">
    <location>
        <begin position="95"/>
        <end position="375"/>
    </location>
</feature>
<evidence type="ECO:0000259" key="7">
    <source>
        <dbReference type="PROSITE" id="PS50011"/>
    </source>
</evidence>
<feature type="binding site" evidence="5">
    <location>
        <position position="126"/>
    </location>
    <ligand>
        <name>ATP</name>
        <dbReference type="ChEBI" id="CHEBI:30616"/>
    </ligand>
</feature>
<dbReference type="Gene3D" id="3.30.200.20">
    <property type="entry name" value="Phosphorylase Kinase, domain 1"/>
    <property type="match status" value="1"/>
</dbReference>
<comment type="caution">
    <text evidence="8">The sequence shown here is derived from an EMBL/GenBank/DDBJ whole genome shotgun (WGS) entry which is preliminary data.</text>
</comment>
<sequence>MATKETVARALALFDGYAEMAHAELSEALMRLQIEEPGVCTELMRLLAADEQTYTFPWPLRWFTASDDATAGRFDPQAAERRDTIWPDGTRLGPWRVEGIVGLGGMGVVYAAQRADGLYEREVALKTIRAELMSPAMQEAFAKERRHLAKLDHPSIVTLYDAGIADDGQPWLAMPRVYGEAIDRWCDAHRADLQVRVRMLAEACEAIAHAHAHGVLHQDIKPSNLLVTADGKVKLLDFGLSALLGPQGEAGFVRIGVSSAYAAPEVFEGAPPSVAIDVYALGVVLYRMLCDGWPRKPRSLAAMPPGADDMPQSPSRLARDASVGIARARGMRDTQALSRALRPDLDAIALRCVHRDPVERYASIADLCADLRAWLERRPVAASRGGWAYRAVRYVRRNAVPVAALALLAFGAVVGGGMALQQRQRAHLEADNTEILSQLFEKSLGAATLSSLGSTPLSSKALLEDVERQLRRAAGERRPQFLARGLSVLARSYLVRADYAKVQYLLAESGALDPDNPLQRARNDAVLAQLLNARANTRKSEAVARAGLRRLPKRGGPEVVRARLDLQLQLAIARYAAGDSKDAVAILDEAVKNAESLGVSGAIPLAELLAKRGSVNHGSEPIEAVKRDFERALSLIGKEDHVIRNRIGRQYVTVLQYSGYPEDAHRYASEALITSLDVFGPHHPETGRAWNTIGLTWYYRGDARRARIALRLSAAIIRSSVGRFHPDLGQSMLFESGLDFLAGDLTAALAKSREATAIYEHVFGPGHQETLRRFGDNANMLIMLGRYSAGEQRKAAYYREADALLSRIIRESERKRQTTTFFRDKHAAAQLYFGQIEAAQKNALAAVAEAERVYGAKSQLLGTARASLLQVRVAQGRCEDAQRLLDVLSSELMQEEERDFNDFLLLDYIYDTQIACGDKASARVSYAALRRLAERKGLHDILDTLPRPDTPPGRWRQR</sequence>
<keyword evidence="3" id="KW-0418">Kinase</keyword>
<keyword evidence="6" id="KW-1133">Transmembrane helix</keyword>
<keyword evidence="4 5" id="KW-0067">ATP-binding</keyword>
<organism evidence="8 9">
    <name type="scientific">Lysobacter hankyongensis</name>
    <dbReference type="NCBI Taxonomy" id="1176535"/>
    <lineage>
        <taxon>Bacteria</taxon>
        <taxon>Pseudomonadati</taxon>
        <taxon>Pseudomonadota</taxon>
        <taxon>Gammaproteobacteria</taxon>
        <taxon>Lysobacterales</taxon>
        <taxon>Lysobacteraceae</taxon>
        <taxon>Lysobacter</taxon>
    </lineage>
</organism>
<dbReference type="PROSITE" id="PS00108">
    <property type="entry name" value="PROTEIN_KINASE_ST"/>
    <property type="match status" value="1"/>
</dbReference>
<dbReference type="SUPFAM" id="SSF48452">
    <property type="entry name" value="TPR-like"/>
    <property type="match status" value="2"/>
</dbReference>
<gene>
    <name evidence="8" type="ORF">GCM10023307_11110</name>
</gene>
<dbReference type="InterPro" id="IPR011990">
    <property type="entry name" value="TPR-like_helical_dom_sf"/>
</dbReference>
<dbReference type="PROSITE" id="PS50011">
    <property type="entry name" value="PROTEIN_KINASE_DOM"/>
    <property type="match status" value="1"/>
</dbReference>
<dbReference type="SUPFAM" id="SSF56112">
    <property type="entry name" value="Protein kinase-like (PK-like)"/>
    <property type="match status" value="1"/>
</dbReference>
<keyword evidence="2 5" id="KW-0547">Nucleotide-binding</keyword>
<keyword evidence="6" id="KW-0812">Transmembrane</keyword>
<proteinExistence type="predicted"/>
<dbReference type="InterPro" id="IPR000719">
    <property type="entry name" value="Prot_kinase_dom"/>
</dbReference>
<feature type="transmembrane region" description="Helical" evidence="6">
    <location>
        <begin position="399"/>
        <end position="420"/>
    </location>
</feature>
<dbReference type="Proteomes" id="UP001499959">
    <property type="component" value="Unassembled WGS sequence"/>
</dbReference>
<evidence type="ECO:0000313" key="8">
    <source>
        <dbReference type="EMBL" id="GAA4787772.1"/>
    </source>
</evidence>
<dbReference type="InterPro" id="IPR017441">
    <property type="entry name" value="Protein_kinase_ATP_BS"/>
</dbReference>
<reference evidence="9" key="1">
    <citation type="journal article" date="2019" name="Int. J. Syst. Evol. Microbiol.">
        <title>The Global Catalogue of Microorganisms (GCM) 10K type strain sequencing project: providing services to taxonomists for standard genome sequencing and annotation.</title>
        <authorList>
            <consortium name="The Broad Institute Genomics Platform"/>
            <consortium name="The Broad Institute Genome Sequencing Center for Infectious Disease"/>
            <person name="Wu L."/>
            <person name="Ma J."/>
        </authorList>
    </citation>
    <scope>NUCLEOTIDE SEQUENCE [LARGE SCALE GENOMIC DNA]</scope>
    <source>
        <strain evidence="9">JCM 18204</strain>
    </source>
</reference>
<dbReference type="CDD" id="cd14014">
    <property type="entry name" value="STKc_PknB_like"/>
    <property type="match status" value="1"/>
</dbReference>
<evidence type="ECO:0000256" key="3">
    <source>
        <dbReference type="ARBA" id="ARBA00022777"/>
    </source>
</evidence>
<keyword evidence="1" id="KW-0808">Transferase</keyword>
<dbReference type="PANTHER" id="PTHR43289:SF34">
    <property type="entry name" value="SERINE_THREONINE-PROTEIN KINASE YBDM-RELATED"/>
    <property type="match status" value="1"/>
</dbReference>
<keyword evidence="6" id="KW-0472">Membrane</keyword>
<dbReference type="PANTHER" id="PTHR43289">
    <property type="entry name" value="MITOGEN-ACTIVATED PROTEIN KINASE KINASE KINASE 20-RELATED"/>
    <property type="match status" value="1"/>
</dbReference>
<evidence type="ECO:0000256" key="1">
    <source>
        <dbReference type="ARBA" id="ARBA00022679"/>
    </source>
</evidence>
<dbReference type="InterPro" id="IPR008271">
    <property type="entry name" value="Ser/Thr_kinase_AS"/>
</dbReference>
<keyword evidence="9" id="KW-1185">Reference proteome</keyword>
<protein>
    <recommendedName>
        <fullName evidence="7">Protein kinase domain-containing protein</fullName>
    </recommendedName>
</protein>